<protein>
    <recommendedName>
        <fullName evidence="1">Phenylalanyl tRNA synthetase beta chain core domain-containing protein</fullName>
    </recommendedName>
</protein>
<gene>
    <name evidence="2" type="ORF">EWM64_g8612</name>
</gene>
<evidence type="ECO:0000313" key="2">
    <source>
        <dbReference type="EMBL" id="TFY75397.1"/>
    </source>
</evidence>
<reference evidence="2 3" key="1">
    <citation type="submission" date="2019-02" db="EMBL/GenBank/DDBJ databases">
        <title>Genome sequencing of the rare red list fungi Hericium alpestre (H. flagellum).</title>
        <authorList>
            <person name="Buettner E."/>
            <person name="Kellner H."/>
        </authorList>
    </citation>
    <scope>NUCLEOTIDE SEQUENCE [LARGE SCALE GENOMIC DNA]</scope>
    <source>
        <strain evidence="2 3">DSM 108284</strain>
    </source>
</reference>
<evidence type="ECO:0000313" key="3">
    <source>
        <dbReference type="Proteomes" id="UP000298061"/>
    </source>
</evidence>
<feature type="domain" description="Phenylalanyl tRNA synthetase beta chain core" evidence="1">
    <location>
        <begin position="2"/>
        <end position="66"/>
    </location>
</feature>
<accession>A0A4Y9ZMT4</accession>
<evidence type="ECO:0000259" key="1">
    <source>
        <dbReference type="Pfam" id="PF17759"/>
    </source>
</evidence>
<dbReference type="Proteomes" id="UP000298061">
    <property type="component" value="Unassembled WGS sequence"/>
</dbReference>
<dbReference type="AlphaFoldDB" id="A0A4Y9ZMT4"/>
<dbReference type="STRING" id="135208.A0A4Y9ZMT4"/>
<name>A0A4Y9ZMT4_9AGAM</name>
<keyword evidence="3" id="KW-1185">Reference proteome</keyword>
<dbReference type="InterPro" id="IPR041616">
    <property type="entry name" value="PheRS_beta_core"/>
</dbReference>
<sequence length="82" mass="8958">ATFFPGRAATIFYRPPPARPTSGLQKLKDALIGPADVEIGKLGILHPDVLAKFEIGYPCSALEFTLEPFKKGMPAMWTNDEP</sequence>
<organism evidence="2 3">
    <name type="scientific">Hericium alpestre</name>
    <dbReference type="NCBI Taxonomy" id="135208"/>
    <lineage>
        <taxon>Eukaryota</taxon>
        <taxon>Fungi</taxon>
        <taxon>Dikarya</taxon>
        <taxon>Basidiomycota</taxon>
        <taxon>Agaricomycotina</taxon>
        <taxon>Agaricomycetes</taxon>
        <taxon>Russulales</taxon>
        <taxon>Hericiaceae</taxon>
        <taxon>Hericium</taxon>
    </lineage>
</organism>
<feature type="non-terminal residue" evidence="2">
    <location>
        <position position="1"/>
    </location>
</feature>
<proteinExistence type="predicted"/>
<dbReference type="InterPro" id="IPR045864">
    <property type="entry name" value="aa-tRNA-synth_II/BPL/LPL"/>
</dbReference>
<comment type="caution">
    <text evidence="2">The sequence shown here is derived from an EMBL/GenBank/DDBJ whole genome shotgun (WGS) entry which is preliminary data.</text>
</comment>
<dbReference type="Pfam" id="PF17759">
    <property type="entry name" value="tRNA_synthFbeta"/>
    <property type="match status" value="1"/>
</dbReference>
<dbReference type="Gene3D" id="3.30.930.10">
    <property type="entry name" value="Bira Bifunctional Protein, Domain 2"/>
    <property type="match status" value="1"/>
</dbReference>
<dbReference type="OrthoDB" id="1698572at2759"/>
<dbReference type="SUPFAM" id="SSF55681">
    <property type="entry name" value="Class II aaRS and biotin synthetases"/>
    <property type="match status" value="1"/>
</dbReference>
<dbReference type="EMBL" id="SFCI01001590">
    <property type="protein sequence ID" value="TFY75397.1"/>
    <property type="molecule type" value="Genomic_DNA"/>
</dbReference>